<evidence type="ECO:0000313" key="2">
    <source>
        <dbReference type="EMBL" id="AJO24990.1"/>
    </source>
</evidence>
<reference evidence="4" key="2">
    <citation type="submission" date="2015-01" db="EMBL/GenBank/DDBJ databases">
        <title>Comparative genome analysis of Bacillus coagulans HM-08, Clostridium butyricum HM-68, Bacillus subtilis HM-66 and Bacillus paralicheniformis BL-09.</title>
        <authorList>
            <person name="Zhang H."/>
        </authorList>
    </citation>
    <scope>NUCLEOTIDE SEQUENCE [LARGE SCALE GENOMIC DNA]</scope>
    <source>
        <strain evidence="4">HM-08</strain>
    </source>
</reference>
<organism evidence="3 5">
    <name type="scientific">Heyndrickxia coagulans</name>
    <name type="common">Weizmannia coagulans</name>
    <dbReference type="NCBI Taxonomy" id="1398"/>
    <lineage>
        <taxon>Bacteria</taxon>
        <taxon>Bacillati</taxon>
        <taxon>Bacillota</taxon>
        <taxon>Bacilli</taxon>
        <taxon>Bacillales</taxon>
        <taxon>Bacillaceae</taxon>
        <taxon>Heyndrickxia</taxon>
    </lineage>
</organism>
<dbReference type="EMBL" id="CP010525">
    <property type="protein sequence ID" value="AJO24990.1"/>
    <property type="molecule type" value="Genomic_DNA"/>
</dbReference>
<reference evidence="2" key="1">
    <citation type="submission" date="2015-01" db="EMBL/GenBank/DDBJ databases">
        <title>Comparative genome analysis of Bacillus coagulans HM-08, Clostridium butyricum HM-68, Bacillus subtilis HM-66 and Bacillus licheniformis BL-09.</title>
        <authorList>
            <person name="Zhang H."/>
        </authorList>
    </citation>
    <scope>NUCLEOTIDE SEQUENCE [LARGE SCALE GENOMIC DNA]</scope>
    <source>
        <strain evidence="2">HM-08</strain>
    </source>
</reference>
<proteinExistence type="predicted"/>
<evidence type="ECO:0000313" key="5">
    <source>
        <dbReference type="Proteomes" id="UP000070376"/>
    </source>
</evidence>
<dbReference type="Proteomes" id="UP000070376">
    <property type="component" value="Unassembled WGS sequence"/>
</dbReference>
<dbReference type="AlphaFoldDB" id="A0A0C5CH08"/>
<name>A0A0C5CH08_HEYCO</name>
<keyword evidence="4" id="KW-1185">Reference proteome</keyword>
<evidence type="ECO:0000313" key="4">
    <source>
        <dbReference type="Proteomes" id="UP000032024"/>
    </source>
</evidence>
<dbReference type="PATRIC" id="fig|1398.18.peg.4165"/>
<keyword evidence="1" id="KW-0472">Membrane</keyword>
<sequence>MKRKFRLKYIFIIVITLFVLWNLCWFTITTIQYHKYVKAVPKNKWGTHAMRKGNYTYSVKKPNYLSFTGNLAVSREDQKDKMEDLIIWPTMTGGYKYGVRLQENGEAYEIYVNEKLEPVDKSDAIAKKVIMENKEDLKTLFSNANKVWDLNE</sequence>
<gene>
    <name evidence="3" type="ORF">HMPREF3213_00268</name>
    <name evidence="2" type="ORF">SB48_HM08orf06620</name>
</gene>
<keyword evidence="1" id="KW-1133">Transmembrane helix</keyword>
<dbReference type="Proteomes" id="UP000032024">
    <property type="component" value="Chromosome"/>
</dbReference>
<protein>
    <submittedName>
        <fullName evidence="3">Uncharacterized protein</fullName>
    </submittedName>
</protein>
<keyword evidence="1" id="KW-0812">Transmembrane</keyword>
<feature type="transmembrane region" description="Helical" evidence="1">
    <location>
        <begin position="7"/>
        <end position="28"/>
    </location>
</feature>
<reference evidence="5" key="4">
    <citation type="submission" date="2016-01" db="EMBL/GenBank/DDBJ databases">
        <authorList>
            <person name="Mitreva M."/>
            <person name="Pepin K.H."/>
            <person name="Mihindukulasuriya K.A."/>
            <person name="Fulton R."/>
            <person name="Fronick C."/>
            <person name="O'Laughlin M."/>
            <person name="Miner T."/>
            <person name="Herter B."/>
            <person name="Rosa B.A."/>
            <person name="Cordes M."/>
            <person name="Tomlinson C."/>
            <person name="Wollam A."/>
            <person name="Palsikar V.B."/>
            <person name="Mardis E.R."/>
            <person name="Wilson R.K."/>
        </authorList>
    </citation>
    <scope>NUCLEOTIDE SEQUENCE [LARGE SCALE GENOMIC DNA]</scope>
    <source>
        <strain evidence="5">GED7749B</strain>
    </source>
</reference>
<evidence type="ECO:0000256" key="1">
    <source>
        <dbReference type="SAM" id="Phobius"/>
    </source>
</evidence>
<dbReference type="GeneID" id="93257998"/>
<reference evidence="3" key="3">
    <citation type="submission" date="2016-01" db="EMBL/GenBank/DDBJ databases">
        <authorList>
            <person name="Oliw E.H."/>
        </authorList>
    </citation>
    <scope>NUCLEOTIDE SEQUENCE [LARGE SCALE GENOMIC DNA]</scope>
    <source>
        <strain evidence="3">GED7749B</strain>
    </source>
</reference>
<dbReference type="STRING" id="1398.AB434_1183"/>
<accession>A0A0C5CH08</accession>
<evidence type="ECO:0000313" key="3">
    <source>
        <dbReference type="EMBL" id="KWZ85758.1"/>
    </source>
</evidence>
<dbReference type="RefSeq" id="WP_014096572.1">
    <property type="nucleotide sequence ID" value="NZ_CP010525.1"/>
</dbReference>
<dbReference type="EMBL" id="LRPN01000011">
    <property type="protein sequence ID" value="KWZ85758.1"/>
    <property type="molecule type" value="Genomic_DNA"/>
</dbReference>